<dbReference type="AlphaFoldDB" id="A0A432YTD1"/>
<name>A0A432YTD1_9GAMM</name>
<comment type="caution">
    <text evidence="1">The sequence shown here is derived from an EMBL/GenBank/DDBJ whole genome shotgun (WGS) entry which is preliminary data.</text>
</comment>
<reference evidence="1 2" key="1">
    <citation type="journal article" date="2011" name="Front. Microbiol.">
        <title>Genomic signatures of strain selection and enhancement in Bacillus atrophaeus var. globigii, a historical biowarfare simulant.</title>
        <authorList>
            <person name="Gibbons H.S."/>
            <person name="Broomall S.M."/>
            <person name="McNew L.A."/>
            <person name="Daligault H."/>
            <person name="Chapman C."/>
            <person name="Bruce D."/>
            <person name="Karavis M."/>
            <person name="Krepps M."/>
            <person name="McGregor P.A."/>
            <person name="Hong C."/>
            <person name="Park K.H."/>
            <person name="Akmal A."/>
            <person name="Feldman A."/>
            <person name="Lin J.S."/>
            <person name="Chang W.E."/>
            <person name="Higgs B.W."/>
            <person name="Demirev P."/>
            <person name="Lindquist J."/>
            <person name="Liem A."/>
            <person name="Fochler E."/>
            <person name="Read T.D."/>
            <person name="Tapia R."/>
            <person name="Johnson S."/>
            <person name="Bishop-Lilly K.A."/>
            <person name="Detter C."/>
            <person name="Han C."/>
            <person name="Sozhamannan S."/>
            <person name="Rosenzweig C.N."/>
            <person name="Skowronski E.W."/>
        </authorList>
    </citation>
    <scope>NUCLEOTIDE SEQUENCE [LARGE SCALE GENOMIC DNA]</scope>
    <source>
        <strain evidence="1 2">TPS4-2</strain>
    </source>
</reference>
<organism evidence="1 2">
    <name type="scientific">Idiomarina piscisalsi</name>
    <dbReference type="NCBI Taxonomy" id="1096243"/>
    <lineage>
        <taxon>Bacteria</taxon>
        <taxon>Pseudomonadati</taxon>
        <taxon>Pseudomonadota</taxon>
        <taxon>Gammaproteobacteria</taxon>
        <taxon>Alteromonadales</taxon>
        <taxon>Idiomarinaceae</taxon>
        <taxon>Idiomarina</taxon>
    </lineage>
</organism>
<dbReference type="EMBL" id="PIQA01000003">
    <property type="protein sequence ID" value="RUO66609.1"/>
    <property type="molecule type" value="Genomic_DNA"/>
</dbReference>
<protein>
    <submittedName>
        <fullName evidence="1">Uncharacterized protein</fullName>
    </submittedName>
</protein>
<dbReference type="Proteomes" id="UP000288361">
    <property type="component" value="Unassembled WGS sequence"/>
</dbReference>
<evidence type="ECO:0000313" key="1">
    <source>
        <dbReference type="EMBL" id="RUO66609.1"/>
    </source>
</evidence>
<dbReference type="RefSeq" id="WP_126751799.1">
    <property type="nucleotide sequence ID" value="NZ_JBHUMT010000013.1"/>
</dbReference>
<sequence>MRRNYYNYILALSILGISLTGLPSVSFAEPNSKQISSTKEAKLLKTYTSIIENHLNKNLSIMRTVRILVNNYPEHASYIVSAAFDLTPNKKKAIIMAAIQAEPAVTYTVVETALTYFPGRAEMIVQTAIETEPAYIDDILSLAIAHSPGKADSLITVTLQNHPSYSESIMRTAHESSSSNLLSSVIGTLKLIPESADYVLNGIKDFFTSLGGTESEAYISKEQWKLLAVEAKNSGLDKDRLQWLVDKGHLEQKELAAVYNK</sequence>
<gene>
    <name evidence="1" type="ORF">CWI73_04830</name>
</gene>
<accession>A0A432YTD1</accession>
<proteinExistence type="predicted"/>
<evidence type="ECO:0000313" key="2">
    <source>
        <dbReference type="Proteomes" id="UP000288361"/>
    </source>
</evidence>